<evidence type="ECO:0000256" key="6">
    <source>
        <dbReference type="ARBA" id="ARBA00022989"/>
    </source>
</evidence>
<evidence type="ECO:0000256" key="5">
    <source>
        <dbReference type="ARBA" id="ARBA00022692"/>
    </source>
</evidence>
<feature type="non-terminal residue" evidence="11">
    <location>
        <position position="376"/>
    </location>
</feature>
<protein>
    <recommendedName>
        <fullName evidence="10">Cation/H+ exchanger transmembrane domain-containing protein</fullName>
    </recommendedName>
</protein>
<dbReference type="Gene3D" id="1.20.1530.20">
    <property type="match status" value="1"/>
</dbReference>
<feature type="transmembrane region" description="Helical" evidence="9">
    <location>
        <begin position="345"/>
        <end position="375"/>
    </location>
</feature>
<dbReference type="Proteomes" id="UP000050509">
    <property type="component" value="Unassembled WGS sequence"/>
</dbReference>
<keyword evidence="4" id="KW-1003">Cell membrane</keyword>
<sequence length="376" mass="38995">MSGLVIGIGLIAAVLLVSALASGLIERAPLSFPMIFLGLGLLLGGNGLGVLHLDAHDPLIETVAIVSLSLVLFLDAVNLQIDELRSDWYVPALALGPGTLLIIAGVALAAALLAGTTPLQSLLLGAILASTDPVVLRDIVRDERIPRSVRRALGIEAGMNDIVVLPIVLILIALLQEPLGGALAWIIFLAKLLLLSPAVGMLVGGGGAWLMGKADERWGMRRGYRALYGIGLVLAAYAAGQMVQGDGFLAAYFGGLAVTLFNVSLCECFLEYGEVTAEMAMLLAFVLFGAVLSTLLVTVPILPALALAVIVIGLVRPLGLGLVLRRARMSNTARSFIGWFGPRGLSSLLLALLAVQAGVAGAEYLMALTGAVVLVS</sequence>
<keyword evidence="6 9" id="KW-1133">Transmembrane helix</keyword>
<feature type="transmembrane region" description="Helical" evidence="9">
    <location>
        <begin position="32"/>
        <end position="53"/>
    </location>
</feature>
<reference evidence="11 12" key="1">
    <citation type="submission" date="2015-09" db="EMBL/GenBank/DDBJ databases">
        <title>Draft genome sequence of Kouleothrix aurantiaca JCM 19913.</title>
        <authorList>
            <person name="Hemp J."/>
        </authorList>
    </citation>
    <scope>NUCLEOTIDE SEQUENCE [LARGE SCALE GENOMIC DNA]</scope>
    <source>
        <strain evidence="11 12">COM-B</strain>
    </source>
</reference>
<evidence type="ECO:0000256" key="4">
    <source>
        <dbReference type="ARBA" id="ARBA00022475"/>
    </source>
</evidence>
<evidence type="ECO:0000256" key="2">
    <source>
        <dbReference type="ARBA" id="ARBA00022448"/>
    </source>
</evidence>
<accession>A0A0P9DL65</accession>
<keyword evidence="7" id="KW-0406">Ion transport</keyword>
<dbReference type="PANTHER" id="PTHR32507">
    <property type="entry name" value="NA(+)/H(+) ANTIPORTER 1"/>
    <property type="match status" value="1"/>
</dbReference>
<dbReference type="InterPro" id="IPR038770">
    <property type="entry name" value="Na+/solute_symporter_sf"/>
</dbReference>
<proteinExistence type="predicted"/>
<dbReference type="EMBL" id="LJCR01001262">
    <property type="protein sequence ID" value="KPV50681.1"/>
    <property type="molecule type" value="Genomic_DNA"/>
</dbReference>
<dbReference type="Pfam" id="PF00999">
    <property type="entry name" value="Na_H_Exchanger"/>
    <property type="match status" value="1"/>
</dbReference>
<dbReference type="InterPro" id="IPR006153">
    <property type="entry name" value="Cation/H_exchanger_TM"/>
</dbReference>
<name>A0A0P9DL65_9CHLR</name>
<gene>
    <name evidence="11" type="ORF">SE17_25480</name>
</gene>
<feature type="transmembrane region" description="Helical" evidence="9">
    <location>
        <begin position="223"/>
        <end position="243"/>
    </location>
</feature>
<feature type="transmembrane region" description="Helical" evidence="9">
    <location>
        <begin position="89"/>
        <end position="113"/>
    </location>
</feature>
<feature type="transmembrane region" description="Helical" evidence="9">
    <location>
        <begin position="249"/>
        <end position="270"/>
    </location>
</feature>
<keyword evidence="2" id="KW-0813">Transport</keyword>
<comment type="caution">
    <text evidence="11">The sequence shown here is derived from an EMBL/GenBank/DDBJ whole genome shotgun (WGS) entry which is preliminary data.</text>
</comment>
<feature type="domain" description="Cation/H+ exchanger transmembrane" evidence="10">
    <location>
        <begin position="17"/>
        <end position="375"/>
    </location>
</feature>
<evidence type="ECO:0000256" key="1">
    <source>
        <dbReference type="ARBA" id="ARBA00004651"/>
    </source>
</evidence>
<dbReference type="GO" id="GO:1902600">
    <property type="term" value="P:proton transmembrane transport"/>
    <property type="evidence" value="ECO:0007669"/>
    <property type="project" value="InterPro"/>
</dbReference>
<evidence type="ECO:0000256" key="8">
    <source>
        <dbReference type="ARBA" id="ARBA00023136"/>
    </source>
</evidence>
<evidence type="ECO:0000313" key="11">
    <source>
        <dbReference type="EMBL" id="KPV50681.1"/>
    </source>
</evidence>
<feature type="transmembrane region" description="Helical" evidence="9">
    <location>
        <begin position="182"/>
        <end position="211"/>
    </location>
</feature>
<feature type="transmembrane region" description="Helical" evidence="9">
    <location>
        <begin position="6"/>
        <end position="25"/>
    </location>
</feature>
<dbReference type="AlphaFoldDB" id="A0A0P9DL65"/>
<keyword evidence="12" id="KW-1185">Reference proteome</keyword>
<evidence type="ECO:0000256" key="9">
    <source>
        <dbReference type="SAM" id="Phobius"/>
    </source>
</evidence>
<organism evidence="11 12">
    <name type="scientific">Kouleothrix aurantiaca</name>
    <dbReference type="NCBI Taxonomy" id="186479"/>
    <lineage>
        <taxon>Bacteria</taxon>
        <taxon>Bacillati</taxon>
        <taxon>Chloroflexota</taxon>
        <taxon>Chloroflexia</taxon>
        <taxon>Chloroflexales</taxon>
        <taxon>Roseiflexineae</taxon>
        <taxon>Roseiflexaceae</taxon>
        <taxon>Kouleothrix</taxon>
    </lineage>
</organism>
<dbReference type="GO" id="GO:0005886">
    <property type="term" value="C:plasma membrane"/>
    <property type="evidence" value="ECO:0007669"/>
    <property type="project" value="UniProtKB-SubCell"/>
</dbReference>
<evidence type="ECO:0000313" key="12">
    <source>
        <dbReference type="Proteomes" id="UP000050509"/>
    </source>
</evidence>
<evidence type="ECO:0000256" key="3">
    <source>
        <dbReference type="ARBA" id="ARBA00022449"/>
    </source>
</evidence>
<evidence type="ECO:0000259" key="10">
    <source>
        <dbReference type="Pfam" id="PF00999"/>
    </source>
</evidence>
<dbReference type="GO" id="GO:0015297">
    <property type="term" value="F:antiporter activity"/>
    <property type="evidence" value="ECO:0007669"/>
    <property type="project" value="UniProtKB-KW"/>
</dbReference>
<feature type="transmembrane region" description="Helical" evidence="9">
    <location>
        <begin position="157"/>
        <end position="176"/>
    </location>
</feature>
<keyword evidence="8 9" id="KW-0472">Membrane</keyword>
<dbReference type="PANTHER" id="PTHR32507:SF8">
    <property type="entry name" value="CNH1P"/>
    <property type="match status" value="1"/>
</dbReference>
<comment type="subcellular location">
    <subcellularLocation>
        <location evidence="1">Cell membrane</location>
        <topology evidence="1">Multi-pass membrane protein</topology>
    </subcellularLocation>
</comment>
<keyword evidence="3" id="KW-0050">Antiport</keyword>
<feature type="transmembrane region" description="Helical" evidence="9">
    <location>
        <begin position="282"/>
        <end position="299"/>
    </location>
</feature>
<keyword evidence="5 9" id="KW-0812">Transmembrane</keyword>
<feature type="transmembrane region" description="Helical" evidence="9">
    <location>
        <begin position="305"/>
        <end position="324"/>
    </location>
</feature>
<feature type="transmembrane region" description="Helical" evidence="9">
    <location>
        <begin position="59"/>
        <end position="77"/>
    </location>
</feature>
<evidence type="ECO:0000256" key="7">
    <source>
        <dbReference type="ARBA" id="ARBA00023065"/>
    </source>
</evidence>